<gene>
    <name evidence="2" type="ordered locus">Calni_1970</name>
</gene>
<feature type="transmembrane region" description="Helical" evidence="1">
    <location>
        <begin position="153"/>
        <end position="174"/>
    </location>
</feature>
<feature type="transmembrane region" description="Helical" evidence="1">
    <location>
        <begin position="282"/>
        <end position="298"/>
    </location>
</feature>
<dbReference type="Proteomes" id="UP000007039">
    <property type="component" value="Chromosome"/>
</dbReference>
<evidence type="ECO:0000313" key="3">
    <source>
        <dbReference type="Proteomes" id="UP000007039"/>
    </source>
</evidence>
<organism evidence="2 3">
    <name type="scientific">Calditerrivibrio nitroreducens (strain DSM 19672 / NBRC 101217 / Yu37-1)</name>
    <dbReference type="NCBI Taxonomy" id="768670"/>
    <lineage>
        <taxon>Bacteria</taxon>
        <taxon>Pseudomonadati</taxon>
        <taxon>Deferribacterota</taxon>
        <taxon>Deferribacteres</taxon>
        <taxon>Deferribacterales</taxon>
        <taxon>Calditerrivibrionaceae</taxon>
    </lineage>
</organism>
<dbReference type="AlphaFoldDB" id="E4THD1"/>
<keyword evidence="1" id="KW-0472">Membrane</keyword>
<feature type="transmembrane region" description="Helical" evidence="1">
    <location>
        <begin position="42"/>
        <end position="61"/>
    </location>
</feature>
<keyword evidence="1" id="KW-0812">Transmembrane</keyword>
<dbReference type="HOGENOM" id="CLU_609276_0_0_0"/>
<evidence type="ECO:0000256" key="1">
    <source>
        <dbReference type="SAM" id="Phobius"/>
    </source>
</evidence>
<protein>
    <recommendedName>
        <fullName evidence="4">Oligosaccharide repeat unit polymerase</fullName>
    </recommendedName>
</protein>
<dbReference type="NCBIfam" id="TIGR04370">
    <property type="entry name" value="glyco_rpt_poly"/>
    <property type="match status" value="1"/>
</dbReference>
<reference evidence="2 3" key="2">
    <citation type="journal article" date="2011" name="Stand. Genomic Sci.">
        <title>Complete genome sequence of Calditerrivibrio nitroreducens type strain (Yu37-1).</title>
        <authorList>
            <person name="Pitluck S."/>
            <person name="Sikorski J."/>
            <person name="Zeytun A."/>
            <person name="Lapidus A."/>
            <person name="Nolan M."/>
            <person name="Lucas S."/>
            <person name="Hammon N."/>
            <person name="Deshpande S."/>
            <person name="Cheng J.F."/>
            <person name="Tapia R."/>
            <person name="Han C."/>
            <person name="Goodwin L."/>
            <person name="Liolios K."/>
            <person name="Pagani I."/>
            <person name="Ivanova N."/>
            <person name="Mavromatis K."/>
            <person name="Pati A."/>
            <person name="Chen A."/>
            <person name="Palaniappan K."/>
            <person name="Hauser L."/>
            <person name="Chang Y.J."/>
            <person name="Jeffries C.D."/>
            <person name="Detter J.C."/>
            <person name="Brambilla E."/>
            <person name="Djao O.D."/>
            <person name="Rohde M."/>
            <person name="Spring S."/>
            <person name="Goker M."/>
            <person name="Woyke T."/>
            <person name="Bristow J."/>
            <person name="Eisen J.A."/>
            <person name="Markowitz V."/>
            <person name="Hugenholtz P."/>
            <person name="Kyrpides N.C."/>
            <person name="Klenk H.P."/>
            <person name="Land M."/>
        </authorList>
    </citation>
    <scope>NUCLEOTIDE SEQUENCE [LARGE SCALE GENOMIC DNA]</scope>
    <source>
        <strain evidence="3">DSM 19672 / NBRC 101217 / Yu37-1</strain>
    </source>
</reference>
<keyword evidence="3" id="KW-1185">Reference proteome</keyword>
<accession>E4THD1</accession>
<evidence type="ECO:0000313" key="2">
    <source>
        <dbReference type="EMBL" id="ADR19866.1"/>
    </source>
</evidence>
<feature type="transmembrane region" description="Helical" evidence="1">
    <location>
        <begin position="230"/>
        <end position="248"/>
    </location>
</feature>
<evidence type="ECO:0008006" key="4">
    <source>
        <dbReference type="Google" id="ProtNLM"/>
    </source>
</evidence>
<keyword evidence="1" id="KW-1133">Transmembrane helix</keyword>
<feature type="transmembrane region" description="Helical" evidence="1">
    <location>
        <begin position="73"/>
        <end position="93"/>
    </location>
</feature>
<reference key="1">
    <citation type="submission" date="2010-11" db="EMBL/GenBank/DDBJ databases">
        <title>The complete genome of chromosome of Calditerrivibrio nitroreducens DSM 19672.</title>
        <authorList>
            <consortium name="US DOE Joint Genome Institute (JGI-PGF)"/>
            <person name="Lucas S."/>
            <person name="Copeland A."/>
            <person name="Lapidus A."/>
            <person name="Bruce D."/>
            <person name="Goodwin L."/>
            <person name="Pitluck S."/>
            <person name="Kyrpides N."/>
            <person name="Mavromatis K."/>
            <person name="Ivanova N."/>
            <person name="Mikhailova N."/>
            <person name="Zeytun A."/>
            <person name="Brettin T."/>
            <person name="Detter J.C."/>
            <person name="Tapia R."/>
            <person name="Han C."/>
            <person name="Land M."/>
            <person name="Hauser L."/>
            <person name="Markowitz V."/>
            <person name="Cheng J.-F."/>
            <person name="Hugenholtz P."/>
            <person name="Woyke T."/>
            <person name="Wu D."/>
            <person name="Spring S."/>
            <person name="Schroeder M."/>
            <person name="Brambilla E."/>
            <person name="Klenk H.-P."/>
            <person name="Eisen J.A."/>
        </authorList>
    </citation>
    <scope>NUCLEOTIDE SEQUENCE [LARGE SCALE GENOMIC DNA]</scope>
    <source>
        <strain>DSM 19672</strain>
    </source>
</reference>
<dbReference type="InterPro" id="IPR029468">
    <property type="entry name" value="O-ag_pol_Wzy"/>
</dbReference>
<name>E4THD1_CALNY</name>
<feature type="transmembrane region" description="Helical" evidence="1">
    <location>
        <begin position="113"/>
        <end position="132"/>
    </location>
</feature>
<feature type="transmembrane region" description="Helical" evidence="1">
    <location>
        <begin position="12"/>
        <end position="36"/>
    </location>
</feature>
<dbReference type="EMBL" id="CP002347">
    <property type="protein sequence ID" value="ADR19866.1"/>
    <property type="molecule type" value="Genomic_DNA"/>
</dbReference>
<dbReference type="KEGG" id="cni:Calni_1970"/>
<proteinExistence type="predicted"/>
<feature type="transmembrane region" description="Helical" evidence="1">
    <location>
        <begin position="194"/>
        <end position="218"/>
    </location>
</feature>
<dbReference type="STRING" id="768670.Calni_1970"/>
<feature type="transmembrane region" description="Helical" evidence="1">
    <location>
        <begin position="254"/>
        <end position="270"/>
    </location>
</feature>
<dbReference type="Pfam" id="PF14296">
    <property type="entry name" value="O-ag_pol_Wzy"/>
    <property type="match status" value="1"/>
</dbReference>
<sequence>MMGQIRFYNYPIKSYFFLFLTIVIFSISSFILILYNPDNAEIILLSFLYFCLASFIIWENYNKKHIIEFTHPIVFYSFLWSIPFGIIPLFIVFTKEPQTYLPKSYMYIDLIPTSQIIAIVSLLFLYLGFKFYNLISPYRSSEKTFDKKTWNNYLFYFTLFLMLFLIILEILYLIERNAFILGYVEDLSEHKPSVLSYFLALFGYDRISIFYLVGPLLITLIHFSYNQNKILRYILFILVLFNIFISFISAQKERIALTLIAIFFYFYYYTRDKNKLQKKENIIIIFIFAFLILFPYFNEYRLALNLGMDLEFILRNPDLIFENINLESFSYIFQRFDHLNTTLSVIGQTPTFIDYKMGITYLKGLEALLLVLPFTRKSEDFGLFNNTFAREYNLVEPFDYYSGITLPQFAEIYMNLGFYAVPLGMFLIGILYSYIYNLINSSNPKVVYN</sequence>
<feature type="transmembrane region" description="Helical" evidence="1">
    <location>
        <begin position="416"/>
        <end position="435"/>
    </location>
</feature>